<dbReference type="Pfam" id="PF00536">
    <property type="entry name" value="SAM_1"/>
    <property type="match status" value="2"/>
</dbReference>
<feature type="transmembrane region" description="Helical" evidence="8">
    <location>
        <begin position="963"/>
        <end position="981"/>
    </location>
</feature>
<dbReference type="Gene3D" id="1.10.150.50">
    <property type="entry name" value="Transcription Factor, Ets-1"/>
    <property type="match status" value="2"/>
</dbReference>
<dbReference type="PANTHER" id="PTHR22914">
    <property type="entry name" value="CHITIN SYNTHASE"/>
    <property type="match status" value="1"/>
</dbReference>
<dbReference type="InterPro" id="IPR029044">
    <property type="entry name" value="Nucleotide-diphossugar_trans"/>
</dbReference>
<accession>A0ABM4CZU3</accession>
<dbReference type="GeneID" id="100206524"/>
<comment type="subcellular location">
    <subcellularLocation>
        <location evidence="1">Membrane</location>
        <topology evidence="1">Multi-pass membrane protein</topology>
    </subcellularLocation>
</comment>
<feature type="compositionally biased region" description="Acidic residues" evidence="7">
    <location>
        <begin position="1045"/>
        <end position="1058"/>
    </location>
</feature>
<keyword evidence="3" id="KW-0328">Glycosyltransferase</keyword>
<feature type="transmembrane region" description="Helical" evidence="8">
    <location>
        <begin position="297"/>
        <end position="321"/>
    </location>
</feature>
<keyword evidence="10" id="KW-1185">Reference proteome</keyword>
<dbReference type="Proteomes" id="UP001652625">
    <property type="component" value="Chromosome 12"/>
</dbReference>
<dbReference type="SMART" id="SM00454">
    <property type="entry name" value="SAM"/>
    <property type="match status" value="2"/>
</dbReference>
<evidence type="ECO:0000256" key="1">
    <source>
        <dbReference type="ARBA" id="ARBA00004141"/>
    </source>
</evidence>
<evidence type="ECO:0000256" key="4">
    <source>
        <dbReference type="ARBA" id="ARBA00022692"/>
    </source>
</evidence>
<proteinExistence type="predicted"/>
<dbReference type="PROSITE" id="PS50105">
    <property type="entry name" value="SAM_DOMAIN"/>
    <property type="match status" value="2"/>
</dbReference>
<organism evidence="10 11">
    <name type="scientific">Hydra vulgaris</name>
    <name type="common">Hydra</name>
    <name type="synonym">Hydra attenuata</name>
    <dbReference type="NCBI Taxonomy" id="6087"/>
    <lineage>
        <taxon>Eukaryota</taxon>
        <taxon>Metazoa</taxon>
        <taxon>Cnidaria</taxon>
        <taxon>Hydrozoa</taxon>
        <taxon>Hydroidolina</taxon>
        <taxon>Anthoathecata</taxon>
        <taxon>Aplanulata</taxon>
        <taxon>Hydridae</taxon>
        <taxon>Hydra</taxon>
    </lineage>
</organism>
<feature type="transmembrane region" description="Helical" evidence="8">
    <location>
        <begin position="47"/>
        <end position="74"/>
    </location>
</feature>
<dbReference type="EC" id="2.4.1.16" evidence="2"/>
<feature type="transmembrane region" description="Helical" evidence="8">
    <location>
        <begin position="1375"/>
        <end position="1397"/>
    </location>
</feature>
<evidence type="ECO:0000256" key="7">
    <source>
        <dbReference type="SAM" id="MobiDB-lite"/>
    </source>
</evidence>
<feature type="transmembrane region" description="Helical" evidence="8">
    <location>
        <begin position="1344"/>
        <end position="1363"/>
    </location>
</feature>
<dbReference type="RefSeq" id="XP_065667488.1">
    <property type="nucleotide sequence ID" value="XM_065811416.1"/>
</dbReference>
<dbReference type="InterPro" id="IPR013761">
    <property type="entry name" value="SAM/pointed_sf"/>
</dbReference>
<gene>
    <name evidence="11" type="primary">LOC100206524</name>
</gene>
<feature type="transmembrane region" description="Helical" evidence="8">
    <location>
        <begin position="795"/>
        <end position="825"/>
    </location>
</feature>
<feature type="transmembrane region" description="Helical" evidence="8">
    <location>
        <begin position="934"/>
        <end position="951"/>
    </location>
</feature>
<evidence type="ECO:0000259" key="9">
    <source>
        <dbReference type="PROSITE" id="PS50105"/>
    </source>
</evidence>
<feature type="region of interest" description="Disordered" evidence="7">
    <location>
        <begin position="1428"/>
        <end position="1468"/>
    </location>
</feature>
<feature type="transmembrane region" description="Helical" evidence="8">
    <location>
        <begin position="417"/>
        <end position="435"/>
    </location>
</feature>
<feature type="domain" description="SAM" evidence="9">
    <location>
        <begin position="1210"/>
        <end position="1275"/>
    </location>
</feature>
<keyword evidence="5 8" id="KW-1133">Transmembrane helix</keyword>
<dbReference type="Gene3D" id="3.90.550.10">
    <property type="entry name" value="Spore Coat Polysaccharide Biosynthesis Protein SpsA, Chain A"/>
    <property type="match status" value="1"/>
</dbReference>
<feature type="transmembrane region" description="Helical" evidence="8">
    <location>
        <begin position="374"/>
        <end position="397"/>
    </location>
</feature>
<feature type="domain" description="SAM" evidence="9">
    <location>
        <begin position="1138"/>
        <end position="1202"/>
    </location>
</feature>
<name>A0ABM4CZU3_HYDVU</name>
<feature type="transmembrane region" description="Helical" evidence="8">
    <location>
        <begin position="101"/>
        <end position="125"/>
    </location>
</feature>
<evidence type="ECO:0000313" key="11">
    <source>
        <dbReference type="RefSeq" id="XP_065667488.1"/>
    </source>
</evidence>
<evidence type="ECO:0000256" key="6">
    <source>
        <dbReference type="ARBA" id="ARBA00023136"/>
    </source>
</evidence>
<dbReference type="Pfam" id="PF03142">
    <property type="entry name" value="Chitin_synth_2"/>
    <property type="match status" value="1"/>
</dbReference>
<evidence type="ECO:0000313" key="10">
    <source>
        <dbReference type="Proteomes" id="UP001652625"/>
    </source>
</evidence>
<feature type="region of interest" description="Disordered" evidence="7">
    <location>
        <begin position="1029"/>
        <end position="1060"/>
    </location>
</feature>
<dbReference type="InterPro" id="IPR004835">
    <property type="entry name" value="Chitin_synth"/>
</dbReference>
<dbReference type="PANTHER" id="PTHR22914:SF41">
    <property type="entry name" value="CHITIN SYNTHASE 7"/>
    <property type="match status" value="1"/>
</dbReference>
<sequence>MVMDYLKLQSLNGAEIMNQFTVNAKPKSELIEVEKKKKGRTSIGLTIIKWIFTFLLFFGILFCLIGSKISILLLSKRLNKASFSTSPRTCKDKNCTSETAFVMLIFIMMIPHGVTFLRVLINSAISSEELKPKKTAILWGIFSAIFEVIGISMFTLVIFTLAENPIHAILFMNGIFILQAFRQLIKSFIKKPCDLTNTVLYAVAIFSGIGGYAYVIYLSKSTILRISLPICVLFLSLAWSSKIFQLQTQSKNQETIYANNINSNTTNNKMSNNQADLILSNSISISDDLSERSGRNLVTLVSSAVKLILTPLVAFFINYFFGITDFKNPGDSFKQGYIFFSSDHSLSLFITNVVTSFVGFFLCYLACSMNLQKICFFVPLLISTPISICLVLVGNTFIFKGFDDFKNSTDKLPTTVAIWALLWFSQVLAINIQMFKSQEFLMAREQSLFWLPTYNACLLEQHILYNRKNEATDEDQLNYHEIVKESQIFICTTMYHEADYEMEQLLQSLSRIDQASSYCKRQFEAHIFFDDGVRGDVVKVYALQLLSLLKETMGIDPGKACKLETPYGLQLKWRLPNGMPFIIHLKDTVKVKSKKRWSQVMYMSYILDFKVKQSNKSDDLTYILATDADVMFTPDDVMALMDFMSRNAKVGAVCGRTHPLGSGPLVWYQIFDYAIGHWLLKVADHVFGTVLCSPGCFSVYRAAAVRDILPHYATGVNCAMDFLMKDMGEDRWFCTLMIEAGWKLEYCATAENSTYCPDNFDEFFKQRRRWGPSTLANSMVVINEQKRLRENNNAINLFFIAYQGVLLVSSVIGPSTVLMVVAGGLEYAYPYTVNMVVVLILLIVVTVLYTLVCLYCSQDTQLKCSKLLTLMFAIIMSIAIVGIIRQIVDDVALYITPPTPSPPPPTQITNVTAPPTNTTQNPYILRNPYIFNPSTWYMFIISAIFILTAILHGSEAAYVFHGIWYLLCLPSGYLLLTIYSVCNLTDRSWGTREVKSQSQVGDKSIIDQIKYYFKSIFWCCIPPHLRVGQPKNNEKGDKSNPTSETQEDETEDPDDDKMEDTQILEIQEDEILSDDSNKEKIDYTQVVQIKKDYDQPEKKSILKTKTEEFKSKPIKKFRFPGQPKDKGVKFSGSMPHLRSSSLVEDWLPSEYKCYIDNFKNHGYDNVSFIAGCIKEKDLISIGIVNHGHRKRLMHVIESLPPEELLQEIPENVQEWLTNIGLEEYWGKFFENSYTEPRDLADIKYLSREEIMSLFQIKKEGHIRRLLKATSVLQYPTKAQTRIREARKAIMSEVTRNLKEDNADDGAEFEFWDTLRSICLLPEQAAFNSSGELVEKLSDLRDTTLLVMGIANVLWLTFMVTVMNQGKSLNLIGTSFASLAFLAVYSIVLLLQFVAMVFHRLEAALHYIARAPFKPGHFKSNWSWRDDDLPAPPKPEELERVRRKRRRFTNDSNSSAGPLIFNPEHSSFN</sequence>
<evidence type="ECO:0000256" key="5">
    <source>
        <dbReference type="ARBA" id="ARBA00022989"/>
    </source>
</evidence>
<keyword evidence="4 8" id="KW-0812">Transmembrane</keyword>
<dbReference type="SUPFAM" id="SSF53448">
    <property type="entry name" value="Nucleotide-diphospho-sugar transferases"/>
    <property type="match status" value="1"/>
</dbReference>
<protein>
    <recommendedName>
        <fullName evidence="2">chitin synthase</fullName>
        <ecNumber evidence="2">2.4.1.16</ecNumber>
    </recommendedName>
</protein>
<evidence type="ECO:0000256" key="3">
    <source>
        <dbReference type="ARBA" id="ARBA00022676"/>
    </source>
</evidence>
<dbReference type="InterPro" id="IPR001660">
    <property type="entry name" value="SAM"/>
</dbReference>
<evidence type="ECO:0000256" key="2">
    <source>
        <dbReference type="ARBA" id="ARBA00012543"/>
    </source>
</evidence>
<keyword evidence="3" id="KW-0808">Transferase</keyword>
<evidence type="ECO:0000256" key="8">
    <source>
        <dbReference type="SAM" id="Phobius"/>
    </source>
</evidence>
<feature type="transmembrane region" description="Helical" evidence="8">
    <location>
        <begin position="831"/>
        <end position="855"/>
    </location>
</feature>
<reference evidence="11" key="1">
    <citation type="submission" date="2025-08" db="UniProtKB">
        <authorList>
            <consortium name="RefSeq"/>
        </authorList>
    </citation>
    <scope>IDENTIFICATION</scope>
</reference>
<feature type="transmembrane region" description="Helical" evidence="8">
    <location>
        <begin position="197"/>
        <end position="217"/>
    </location>
</feature>
<feature type="transmembrane region" description="Helical" evidence="8">
    <location>
        <begin position="165"/>
        <end position="185"/>
    </location>
</feature>
<keyword evidence="6 8" id="KW-0472">Membrane</keyword>
<dbReference type="SUPFAM" id="SSF47769">
    <property type="entry name" value="SAM/Pointed domain"/>
    <property type="match status" value="2"/>
</dbReference>
<feature type="compositionally biased region" description="Basic and acidic residues" evidence="7">
    <location>
        <begin position="1428"/>
        <end position="1439"/>
    </location>
</feature>
<feature type="transmembrane region" description="Helical" evidence="8">
    <location>
        <begin position="137"/>
        <end position="159"/>
    </location>
</feature>
<feature type="transmembrane region" description="Helical" evidence="8">
    <location>
        <begin position="346"/>
        <end position="367"/>
    </location>
</feature>
<feature type="transmembrane region" description="Helical" evidence="8">
    <location>
        <begin position="867"/>
        <end position="888"/>
    </location>
</feature>